<dbReference type="InterPro" id="IPR011460">
    <property type="entry name" value="Lcl_C"/>
</dbReference>
<keyword evidence="1" id="KW-0732">Signal</keyword>
<dbReference type="RefSeq" id="WP_100758298.1">
    <property type="nucleotide sequence ID" value="NZ_NPDT01000001.1"/>
</dbReference>
<gene>
    <name evidence="4" type="ORF">CH371_03750</name>
</gene>
<comment type="caution">
    <text evidence="4">The sequence shown here is derived from an EMBL/GenBank/DDBJ whole genome shotgun (WGS) entry which is preliminary data.</text>
</comment>
<dbReference type="Pfam" id="PF07603">
    <property type="entry name" value="Lcl_C"/>
    <property type="match status" value="1"/>
</dbReference>
<dbReference type="Proteomes" id="UP000231912">
    <property type="component" value="Unassembled WGS sequence"/>
</dbReference>
<feature type="domain" description="GH29D-like beta-sandwich" evidence="3">
    <location>
        <begin position="158"/>
        <end position="236"/>
    </location>
</feature>
<dbReference type="InterPro" id="IPR059177">
    <property type="entry name" value="GH29D-like_dom"/>
</dbReference>
<feature type="chain" id="PRO_5014644314" evidence="1">
    <location>
        <begin position="22"/>
        <end position="511"/>
    </location>
</feature>
<evidence type="ECO:0000313" key="4">
    <source>
        <dbReference type="EMBL" id="PJZ67895.1"/>
    </source>
</evidence>
<dbReference type="PANTHER" id="PTHR35812">
    <property type="entry name" value="LIPOPROTEIN"/>
    <property type="match status" value="1"/>
</dbReference>
<feature type="domain" description="Lcl C-terminal" evidence="2">
    <location>
        <begin position="379"/>
        <end position="509"/>
    </location>
</feature>
<dbReference type="PANTHER" id="PTHR35812:SF1">
    <property type="entry name" value="LIPOPROTEIN"/>
    <property type="match status" value="1"/>
</dbReference>
<dbReference type="Pfam" id="PF13290">
    <property type="entry name" value="CHB_HEX_C_1"/>
    <property type="match status" value="1"/>
</dbReference>
<name>A0A2M9ZHK5_9LEPT</name>
<evidence type="ECO:0000259" key="2">
    <source>
        <dbReference type="Pfam" id="PF07603"/>
    </source>
</evidence>
<sequence>MKWRYLLSILLFWVCCTPVNVNNPGIPYSKAWWETNLLRCVLGELEACVPGPRIIGSFSTAYVSGNSGAVTGSTLNWSSDSDGSYSVLAGSTSCSDGTSLYSGTITAFAANTSNISASSLSVGANYIRVCVTDSEDDTGSAIFRIDRDDTAPSVATSPSEGAYNSAQSVSLTCTDDAVGCDKIAFVTDTSTPDIDGPTGTINVGTQYSTPINVSANTTTDFKFQARDKAGNVSTVSSASIVVDTVAPSVYSTNPSNSATGISPSPGAITLNFGEPMDTGTTMSMTTEVNNGTGWVTIPNSGTVYDWQDSQTLVITVSWIYFPENSQIRWTIPNTALRDIAGNTMSQQGTFTTGSRTTSAGSQTYTGPTAHGTYTSDIVTSDSSTGLNWKTCWEGKTASDCSGGALLNYTWENALNACAYLNTLHGSGIGYYARQNWRLPNITELYSLKEGSSAPYINSTAFPNPIQYATWTSTPSVIHTPNEAWGQTVVFAYGTIGEYDKTFGYEVLCVSD</sequence>
<accession>A0A2M9ZHK5</accession>
<organism evidence="4 5">
    <name type="scientific">Leptospira wolffii</name>
    <dbReference type="NCBI Taxonomy" id="409998"/>
    <lineage>
        <taxon>Bacteria</taxon>
        <taxon>Pseudomonadati</taxon>
        <taxon>Spirochaetota</taxon>
        <taxon>Spirochaetia</taxon>
        <taxon>Leptospirales</taxon>
        <taxon>Leptospiraceae</taxon>
        <taxon>Leptospira</taxon>
    </lineage>
</organism>
<dbReference type="AlphaFoldDB" id="A0A2M9ZHK5"/>
<evidence type="ECO:0000259" key="3">
    <source>
        <dbReference type="Pfam" id="PF13290"/>
    </source>
</evidence>
<dbReference type="EMBL" id="NPDT01000001">
    <property type="protein sequence ID" value="PJZ67895.1"/>
    <property type="molecule type" value="Genomic_DNA"/>
</dbReference>
<feature type="signal peptide" evidence="1">
    <location>
        <begin position="1"/>
        <end position="21"/>
    </location>
</feature>
<reference evidence="4 5" key="1">
    <citation type="submission" date="2017-07" db="EMBL/GenBank/DDBJ databases">
        <title>Leptospira spp. isolated from tropical soils.</title>
        <authorList>
            <person name="Thibeaux R."/>
            <person name="Iraola G."/>
            <person name="Ferres I."/>
            <person name="Bierque E."/>
            <person name="Girault D."/>
            <person name="Soupe-Gilbert M.-E."/>
            <person name="Picardeau M."/>
            <person name="Goarant C."/>
        </authorList>
    </citation>
    <scope>NUCLEOTIDE SEQUENCE [LARGE SCALE GENOMIC DNA]</scope>
    <source>
        <strain evidence="4 5">FH2-C-A2</strain>
    </source>
</reference>
<evidence type="ECO:0000313" key="5">
    <source>
        <dbReference type="Proteomes" id="UP000231912"/>
    </source>
</evidence>
<protein>
    <submittedName>
        <fullName evidence="4">Chitobiase/beta-hexosaminidase</fullName>
    </submittedName>
</protein>
<evidence type="ECO:0000256" key="1">
    <source>
        <dbReference type="SAM" id="SignalP"/>
    </source>
</evidence>
<proteinExistence type="predicted"/>